<protein>
    <submittedName>
        <fullName evidence="1">Hemin transport protein</fullName>
    </submittedName>
</protein>
<dbReference type="Gene3D" id="3.40.1570.10">
    <property type="entry name" value="HemS/ChuS/ChuX like domains"/>
    <property type="match status" value="1"/>
</dbReference>
<gene>
    <name evidence="1" type="ORF">EA660_11235</name>
</gene>
<dbReference type="AlphaFoldDB" id="A0A4Q8L8U3"/>
<dbReference type="OrthoDB" id="5957605at2"/>
<reference evidence="1 2" key="1">
    <citation type="submission" date="2019-02" db="EMBL/GenBank/DDBJ databases">
        <title>WGS of Pseudoxanthomonas species novum from clinical isolates.</title>
        <authorList>
            <person name="Bernier A.-M."/>
            <person name="Bernard K."/>
            <person name="Vachon A."/>
        </authorList>
    </citation>
    <scope>NUCLEOTIDE SEQUENCE [LARGE SCALE GENOMIC DNA]</scope>
    <source>
        <strain evidence="1 2">NML171200</strain>
    </source>
</reference>
<sequence length="210" mass="22194">MTLAPTATPPRADATRSLPLPQQLAALGTVLCLYRAQQGSELAGWNQAVRAAVQAGVESDGLRESLLFFDRDGACCWRLCLLPDSDFLAWDQLSARLPAHAAGVPQGRGVSERLWQRLARRLTGEQWRACPVRLHALAASGARAVLAASLTPVSALGASATRAIVHAEGAELAAWDDCCCAQAALQSVGVGASHGDLADYVFRPDLKTGR</sequence>
<evidence type="ECO:0000313" key="1">
    <source>
        <dbReference type="EMBL" id="TAA24306.1"/>
    </source>
</evidence>
<proteinExistence type="predicted"/>
<dbReference type="Proteomes" id="UP000292627">
    <property type="component" value="Unassembled WGS sequence"/>
</dbReference>
<organism evidence="1 2">
    <name type="scientific">Pseudoxanthomonas winnipegensis</name>
    <dbReference type="NCBI Taxonomy" id="2480810"/>
    <lineage>
        <taxon>Bacteria</taxon>
        <taxon>Pseudomonadati</taxon>
        <taxon>Pseudomonadota</taxon>
        <taxon>Gammaproteobacteria</taxon>
        <taxon>Lysobacterales</taxon>
        <taxon>Lysobacteraceae</taxon>
        <taxon>Pseudoxanthomonas</taxon>
    </lineage>
</organism>
<comment type="caution">
    <text evidence="1">The sequence shown here is derived from an EMBL/GenBank/DDBJ whole genome shotgun (WGS) entry which is preliminary data.</text>
</comment>
<dbReference type="RefSeq" id="WP_130551645.1">
    <property type="nucleotide sequence ID" value="NZ_SHMC01000004.1"/>
</dbReference>
<dbReference type="SUPFAM" id="SSF144064">
    <property type="entry name" value="Heme iron utilization protein-like"/>
    <property type="match status" value="1"/>
</dbReference>
<dbReference type="EMBL" id="SHMC01000004">
    <property type="protein sequence ID" value="TAA24306.1"/>
    <property type="molecule type" value="Genomic_DNA"/>
</dbReference>
<dbReference type="InterPro" id="IPR053733">
    <property type="entry name" value="Heme_Transport_Util_sf"/>
</dbReference>
<accession>A0A4Q8L8U3</accession>
<name>A0A4Q8L8U3_9GAMM</name>
<evidence type="ECO:0000313" key="2">
    <source>
        <dbReference type="Proteomes" id="UP000292627"/>
    </source>
</evidence>